<proteinExistence type="predicted"/>
<dbReference type="Proteomes" id="UP000827976">
    <property type="component" value="Chromosome 10"/>
</dbReference>
<keyword evidence="2" id="KW-1185">Reference proteome</keyword>
<dbReference type="EMBL" id="CM037020">
    <property type="protein sequence ID" value="KAH7670801.1"/>
    <property type="molecule type" value="Genomic_DNA"/>
</dbReference>
<gene>
    <name evidence="1" type="ORF">IHE45_10G052200</name>
</gene>
<evidence type="ECO:0000313" key="2">
    <source>
        <dbReference type="Proteomes" id="UP000827976"/>
    </source>
</evidence>
<name>A0ACB7VB76_DIOAL</name>
<reference evidence="2" key="1">
    <citation type="journal article" date="2022" name="Nat. Commun.">
        <title>Chromosome evolution and the genetic basis of agronomically important traits in greater yam.</title>
        <authorList>
            <person name="Bredeson J.V."/>
            <person name="Lyons J.B."/>
            <person name="Oniyinde I.O."/>
            <person name="Okereke N.R."/>
            <person name="Kolade O."/>
            <person name="Nnabue I."/>
            <person name="Nwadili C.O."/>
            <person name="Hribova E."/>
            <person name="Parker M."/>
            <person name="Nwogha J."/>
            <person name="Shu S."/>
            <person name="Carlson J."/>
            <person name="Kariba R."/>
            <person name="Muthemba S."/>
            <person name="Knop K."/>
            <person name="Barton G.J."/>
            <person name="Sherwood A.V."/>
            <person name="Lopez-Montes A."/>
            <person name="Asiedu R."/>
            <person name="Jamnadass R."/>
            <person name="Muchugi A."/>
            <person name="Goodstein D."/>
            <person name="Egesi C.N."/>
            <person name="Featherston J."/>
            <person name="Asfaw A."/>
            <person name="Simpson G.G."/>
            <person name="Dolezel J."/>
            <person name="Hendre P.S."/>
            <person name="Van Deynze A."/>
            <person name="Kumar P.L."/>
            <person name="Obidiegwu J.E."/>
            <person name="Bhattacharjee R."/>
            <person name="Rokhsar D.S."/>
        </authorList>
    </citation>
    <scope>NUCLEOTIDE SEQUENCE [LARGE SCALE GENOMIC DNA]</scope>
    <source>
        <strain evidence="2">cv. TDa95/00328</strain>
    </source>
</reference>
<protein>
    <submittedName>
        <fullName evidence="1">Uncharacterized protein</fullName>
    </submittedName>
</protein>
<accession>A0ACB7VB76</accession>
<sequence>MAPAQASIVVEEEKKSELAVKDEPKDANEDSFGGLTKVDECLEDVEVDVLESGDRDDLEHFQGEDLDPDATEHSSSFGGTLLGSGNELCSSSSDMEVDSGVRAVEQQTLSNGFQRFFRKKKLSDHWRNFIRPLTWRCEWIELRMSELYSQAQKYDKELVKYLHKKQLRSTMVELDGSVSRAVPLACLNCQKQAMKRRRRKRNEDTIDISSYMSHHNLFSYYENKRSDMNCYSIADDCGDPVDQKNISRDAFEALNEWLMLGGKDATQEQILLNIEAVQARICKVKVRLEDLMKANNQELSLSQGFVVPGNLSNCVAKSLCSCPGNNEDALLHETPHTPKNLVPEYESDVIWPGSTVSSYGDDIVENTMDLFSAAHSDQHFVDLCKDSINEVLIHNQAAEEDQQNFYVGNAKEQSPEQVKEEAKSSSSQEAASGNENDNADNLLQSPAIKPCHSVKKKGRKTKRKRKVGFSGNSTSRRLQKQRLTQ</sequence>
<comment type="caution">
    <text evidence="1">The sequence shown here is derived from an EMBL/GenBank/DDBJ whole genome shotgun (WGS) entry which is preliminary data.</text>
</comment>
<evidence type="ECO:0000313" key="1">
    <source>
        <dbReference type="EMBL" id="KAH7670801.1"/>
    </source>
</evidence>
<organism evidence="1 2">
    <name type="scientific">Dioscorea alata</name>
    <name type="common">Purple yam</name>
    <dbReference type="NCBI Taxonomy" id="55571"/>
    <lineage>
        <taxon>Eukaryota</taxon>
        <taxon>Viridiplantae</taxon>
        <taxon>Streptophyta</taxon>
        <taxon>Embryophyta</taxon>
        <taxon>Tracheophyta</taxon>
        <taxon>Spermatophyta</taxon>
        <taxon>Magnoliopsida</taxon>
        <taxon>Liliopsida</taxon>
        <taxon>Dioscoreales</taxon>
        <taxon>Dioscoreaceae</taxon>
        <taxon>Dioscorea</taxon>
    </lineage>
</organism>